<keyword evidence="2" id="KW-0812">Transmembrane</keyword>
<organism evidence="3 4">
    <name type="scientific">Microseira wollei NIES-4236</name>
    <dbReference type="NCBI Taxonomy" id="2530354"/>
    <lineage>
        <taxon>Bacteria</taxon>
        <taxon>Bacillati</taxon>
        <taxon>Cyanobacteriota</taxon>
        <taxon>Cyanophyceae</taxon>
        <taxon>Oscillatoriophycideae</taxon>
        <taxon>Aerosakkonematales</taxon>
        <taxon>Aerosakkonemataceae</taxon>
        <taxon>Microseira</taxon>
    </lineage>
</organism>
<feature type="compositionally biased region" description="Polar residues" evidence="1">
    <location>
        <begin position="205"/>
        <end position="251"/>
    </location>
</feature>
<dbReference type="Proteomes" id="UP001050975">
    <property type="component" value="Unassembled WGS sequence"/>
</dbReference>
<reference evidence="3" key="1">
    <citation type="submission" date="2019-10" db="EMBL/GenBank/DDBJ databases">
        <title>Draft genome sequece of Microseira wollei NIES-4236.</title>
        <authorList>
            <person name="Yamaguchi H."/>
            <person name="Suzuki S."/>
            <person name="Kawachi M."/>
        </authorList>
    </citation>
    <scope>NUCLEOTIDE SEQUENCE</scope>
    <source>
        <strain evidence="3">NIES-4236</strain>
    </source>
</reference>
<feature type="compositionally biased region" description="Polar residues" evidence="1">
    <location>
        <begin position="349"/>
        <end position="367"/>
    </location>
</feature>
<evidence type="ECO:0000313" key="4">
    <source>
        <dbReference type="Proteomes" id="UP001050975"/>
    </source>
</evidence>
<dbReference type="EMBL" id="BLAY01000003">
    <property type="protein sequence ID" value="GET35639.1"/>
    <property type="molecule type" value="Genomic_DNA"/>
</dbReference>
<sequence length="395" mass="41292">MPIRPQVPASVRYYLRAKLRPFTRPAFWGCLSVLSLIVLFIWEAWQHPESLFKNPENETPIADTTLSKEESAVAADIDSLPVLMQELAQADVSIAALKLNQQPQIQSFLDEFLKQQAADAEKISDDAQKATQQPTAPISAYDPLGVETQAPSDYSSPYIGGVSTMGNQAAPQNSSVSGSNLAGSTLPTPTATPVNPLQAALDRLGNNSPTNSVQTQTPIETPPAFTNSLGQPTQPNATAPGQVAQPSTPGSSALPGQVAQPGTPSSSALPGQVTGPASPYAGTTNYSNMPVQVAQPGSPYPSYQGYGVTPDTSNSGNYANNLPQTVPVPGTPAVQPVVPQVVPITPENYSVPTYQNPAPVNGVPNTGLSSLSTSQLQPSQLQTSPFSVGRPTSGR</sequence>
<accession>A0AAV3X5P1</accession>
<feature type="region of interest" description="Disordered" evidence="1">
    <location>
        <begin position="123"/>
        <end position="281"/>
    </location>
</feature>
<evidence type="ECO:0000313" key="3">
    <source>
        <dbReference type="EMBL" id="GET35639.1"/>
    </source>
</evidence>
<dbReference type="AlphaFoldDB" id="A0AAV3X5P1"/>
<evidence type="ECO:0000256" key="1">
    <source>
        <dbReference type="SAM" id="MobiDB-lite"/>
    </source>
</evidence>
<feature type="compositionally biased region" description="Polar residues" evidence="1">
    <location>
        <begin position="260"/>
        <end position="269"/>
    </location>
</feature>
<keyword evidence="2" id="KW-1133">Transmembrane helix</keyword>
<feature type="transmembrane region" description="Helical" evidence="2">
    <location>
        <begin position="26"/>
        <end position="45"/>
    </location>
</feature>
<dbReference type="RefSeq" id="WP_226573653.1">
    <property type="nucleotide sequence ID" value="NZ_BLAY01000003.1"/>
</dbReference>
<comment type="caution">
    <text evidence="3">The sequence shown here is derived from an EMBL/GenBank/DDBJ whole genome shotgun (WGS) entry which is preliminary data.</text>
</comment>
<gene>
    <name evidence="3" type="ORF">MiSe_03810</name>
</gene>
<name>A0AAV3X5P1_9CYAN</name>
<keyword evidence="4" id="KW-1185">Reference proteome</keyword>
<protein>
    <submittedName>
        <fullName evidence="3">Uncharacterized protein</fullName>
    </submittedName>
</protein>
<proteinExistence type="predicted"/>
<feature type="compositionally biased region" description="Polar residues" evidence="1">
    <location>
        <begin position="164"/>
        <end position="195"/>
    </location>
</feature>
<evidence type="ECO:0000256" key="2">
    <source>
        <dbReference type="SAM" id="Phobius"/>
    </source>
</evidence>
<feature type="compositionally biased region" description="Low complexity" evidence="1">
    <location>
        <begin position="368"/>
        <end position="385"/>
    </location>
</feature>
<keyword evidence="2" id="KW-0472">Membrane</keyword>
<feature type="region of interest" description="Disordered" evidence="1">
    <location>
        <begin position="349"/>
        <end position="395"/>
    </location>
</feature>